<dbReference type="PANTHER" id="PTHR42877:SF4">
    <property type="entry name" value="FAD_NAD(P)-BINDING DOMAIN-CONTAINING PROTEIN-RELATED"/>
    <property type="match status" value="1"/>
</dbReference>
<comment type="caution">
    <text evidence="6">The sequence shown here is derived from an EMBL/GenBank/DDBJ whole genome shotgun (WGS) entry which is preliminary data.</text>
</comment>
<dbReference type="OrthoDB" id="74360at2759"/>
<dbReference type="SUPFAM" id="SSF51905">
    <property type="entry name" value="FAD/NAD(P)-binding domain"/>
    <property type="match status" value="2"/>
</dbReference>
<proteinExistence type="inferred from homology"/>
<dbReference type="InterPro" id="IPR020946">
    <property type="entry name" value="Flavin_mOase-like"/>
</dbReference>
<evidence type="ECO:0000313" key="7">
    <source>
        <dbReference type="Proteomes" id="UP000019471"/>
    </source>
</evidence>
<dbReference type="Pfam" id="PF00743">
    <property type="entry name" value="FMO-like"/>
    <property type="match status" value="1"/>
</dbReference>
<name>W9WHA3_9EURO</name>
<comment type="similarity">
    <text evidence="2">Belongs to the FAD-binding monooxygenase family.</text>
</comment>
<dbReference type="RefSeq" id="XP_007748304.1">
    <property type="nucleotide sequence ID" value="XM_007750114.1"/>
</dbReference>
<dbReference type="GO" id="GO:0050661">
    <property type="term" value="F:NADP binding"/>
    <property type="evidence" value="ECO:0007669"/>
    <property type="project" value="InterPro"/>
</dbReference>
<dbReference type="InterPro" id="IPR051209">
    <property type="entry name" value="FAD-bind_Monooxygenase_sf"/>
</dbReference>
<keyword evidence="5" id="KW-0560">Oxidoreductase</keyword>
<dbReference type="Gene3D" id="3.50.50.60">
    <property type="entry name" value="FAD/NAD(P)-binding domain"/>
    <property type="match status" value="2"/>
</dbReference>
<evidence type="ECO:0000256" key="2">
    <source>
        <dbReference type="ARBA" id="ARBA00010139"/>
    </source>
</evidence>
<dbReference type="HOGENOM" id="CLU_006937_7_1_1"/>
<gene>
    <name evidence="6" type="ORF">A1O5_09535</name>
</gene>
<dbReference type="PANTHER" id="PTHR42877">
    <property type="entry name" value="L-ORNITHINE N(5)-MONOOXYGENASE-RELATED"/>
    <property type="match status" value="1"/>
</dbReference>
<reference evidence="6 7" key="1">
    <citation type="submission" date="2013-03" db="EMBL/GenBank/DDBJ databases">
        <title>The Genome Sequence of Cladophialophora psammophila CBS 110553.</title>
        <authorList>
            <consortium name="The Broad Institute Genomics Platform"/>
            <person name="Cuomo C."/>
            <person name="de Hoog S."/>
            <person name="Gorbushina A."/>
            <person name="Walker B."/>
            <person name="Young S.K."/>
            <person name="Zeng Q."/>
            <person name="Gargeya S."/>
            <person name="Fitzgerald M."/>
            <person name="Haas B."/>
            <person name="Abouelleil A."/>
            <person name="Allen A.W."/>
            <person name="Alvarado L."/>
            <person name="Arachchi H.M."/>
            <person name="Berlin A.M."/>
            <person name="Chapman S.B."/>
            <person name="Gainer-Dewar J."/>
            <person name="Goldberg J."/>
            <person name="Griggs A."/>
            <person name="Gujja S."/>
            <person name="Hansen M."/>
            <person name="Howarth C."/>
            <person name="Imamovic A."/>
            <person name="Ireland A."/>
            <person name="Larimer J."/>
            <person name="McCowan C."/>
            <person name="Murphy C."/>
            <person name="Pearson M."/>
            <person name="Poon T.W."/>
            <person name="Priest M."/>
            <person name="Roberts A."/>
            <person name="Saif S."/>
            <person name="Shea T."/>
            <person name="Sisk P."/>
            <person name="Sykes S."/>
            <person name="Wortman J."/>
            <person name="Nusbaum C."/>
            <person name="Birren B."/>
        </authorList>
    </citation>
    <scope>NUCLEOTIDE SEQUENCE [LARGE SCALE GENOMIC DNA]</scope>
    <source>
        <strain evidence="6 7">CBS 110553</strain>
    </source>
</reference>
<evidence type="ECO:0008006" key="8">
    <source>
        <dbReference type="Google" id="ProtNLM"/>
    </source>
</evidence>
<comment type="cofactor">
    <cofactor evidence="1">
        <name>FAD</name>
        <dbReference type="ChEBI" id="CHEBI:57692"/>
    </cofactor>
</comment>
<protein>
    <recommendedName>
        <fullName evidence="8">FAD/NAD(P)-binding domain-containing protein</fullName>
    </recommendedName>
</protein>
<evidence type="ECO:0000256" key="1">
    <source>
        <dbReference type="ARBA" id="ARBA00001974"/>
    </source>
</evidence>
<dbReference type="EMBL" id="AMGX01000016">
    <property type="protein sequence ID" value="EXJ67522.1"/>
    <property type="molecule type" value="Genomic_DNA"/>
</dbReference>
<dbReference type="GO" id="GO:0004499">
    <property type="term" value="F:N,N-dimethylaniline monooxygenase activity"/>
    <property type="evidence" value="ECO:0007669"/>
    <property type="project" value="InterPro"/>
</dbReference>
<sequence>MAPAKTQTNLKNIVTVTGEEQTFNAGLLGGDEYARLSGYAPVSDPKLIEDVPQTSIHPHRRRRVVIVGGGVNGIQQAIGLLGSGHIKHEDMVIFETMREFGGTWVKNSYPGCACDVPSMVYTTSYYISKSYRNFFPKRDEILQYYHNFARDYQLDRCTRFNSLVRSCVWDEDRMIWHVAVADKAGKVEHWACDVLIHCTGNLDRPKYGNTPGREVFKGDSWHTADWRHDYDLTGKTVAVVGCGPSAAQIIPEIVDKTKHLTVYMRNPPLCIPRGDYTYNSLFRFAMKWIPYFPNLVRAYILWPIEKYGMRLVTENDKLNEDATQKAHKQLEQQVKDPVLREKLRPTAKYWCKRVLLLDTFYPALSKPNCTVLRDHLVSYTEGGIISADKTTGKQEERKYDVVIYGTGFNNAQYLEHITVRGVDGADIHTQWKDHPEALYGLAASRFPNMFMCFGPNSVGFWSSPLDTWQNQAEFNAMAIGEIIRREKQGNKFAMCPNRRVEEEYNQLVQKNQERYTWANPSCHSYYKNDGGWITFTMPWSHSEYHQMTHKINWEEWDLYEKPLPACKL</sequence>
<evidence type="ECO:0000313" key="6">
    <source>
        <dbReference type="EMBL" id="EXJ67522.1"/>
    </source>
</evidence>
<evidence type="ECO:0000256" key="4">
    <source>
        <dbReference type="ARBA" id="ARBA00022827"/>
    </source>
</evidence>
<accession>W9WHA3</accession>
<dbReference type="Proteomes" id="UP000019471">
    <property type="component" value="Unassembled WGS sequence"/>
</dbReference>
<dbReference type="GeneID" id="19194231"/>
<dbReference type="AlphaFoldDB" id="W9WHA3"/>
<keyword evidence="3" id="KW-0285">Flavoprotein</keyword>
<organism evidence="6 7">
    <name type="scientific">Cladophialophora psammophila CBS 110553</name>
    <dbReference type="NCBI Taxonomy" id="1182543"/>
    <lineage>
        <taxon>Eukaryota</taxon>
        <taxon>Fungi</taxon>
        <taxon>Dikarya</taxon>
        <taxon>Ascomycota</taxon>
        <taxon>Pezizomycotina</taxon>
        <taxon>Eurotiomycetes</taxon>
        <taxon>Chaetothyriomycetidae</taxon>
        <taxon>Chaetothyriales</taxon>
        <taxon>Herpotrichiellaceae</taxon>
        <taxon>Cladophialophora</taxon>
    </lineage>
</organism>
<dbReference type="GO" id="GO:0050660">
    <property type="term" value="F:flavin adenine dinucleotide binding"/>
    <property type="evidence" value="ECO:0007669"/>
    <property type="project" value="InterPro"/>
</dbReference>
<keyword evidence="4" id="KW-0274">FAD</keyword>
<evidence type="ECO:0000256" key="3">
    <source>
        <dbReference type="ARBA" id="ARBA00022630"/>
    </source>
</evidence>
<evidence type="ECO:0000256" key="5">
    <source>
        <dbReference type="ARBA" id="ARBA00023002"/>
    </source>
</evidence>
<dbReference type="eggNOG" id="KOG1399">
    <property type="taxonomic scope" value="Eukaryota"/>
</dbReference>
<dbReference type="InterPro" id="IPR036188">
    <property type="entry name" value="FAD/NAD-bd_sf"/>
</dbReference>
<keyword evidence="7" id="KW-1185">Reference proteome</keyword>